<feature type="region of interest" description="Disordered" evidence="1">
    <location>
        <begin position="1"/>
        <end position="24"/>
    </location>
</feature>
<name>A0A5J5EXY8_9PEZI</name>
<protein>
    <submittedName>
        <fullName evidence="2">Uncharacterized protein</fullName>
    </submittedName>
</protein>
<dbReference type="PANTHER" id="PTHR35871">
    <property type="entry name" value="EXPRESSED PROTEIN"/>
    <property type="match status" value="1"/>
</dbReference>
<proteinExistence type="predicted"/>
<dbReference type="OrthoDB" id="5393981at2759"/>
<dbReference type="EMBL" id="VXIS01000085">
    <property type="protein sequence ID" value="KAA8906823.1"/>
    <property type="molecule type" value="Genomic_DNA"/>
</dbReference>
<dbReference type="InParanoid" id="A0A5J5EXY8"/>
<organism evidence="2 3">
    <name type="scientific">Sphaerosporella brunnea</name>
    <dbReference type="NCBI Taxonomy" id="1250544"/>
    <lineage>
        <taxon>Eukaryota</taxon>
        <taxon>Fungi</taxon>
        <taxon>Dikarya</taxon>
        <taxon>Ascomycota</taxon>
        <taxon>Pezizomycotina</taxon>
        <taxon>Pezizomycetes</taxon>
        <taxon>Pezizales</taxon>
        <taxon>Pyronemataceae</taxon>
        <taxon>Sphaerosporella</taxon>
    </lineage>
</organism>
<keyword evidence="3" id="KW-1185">Reference proteome</keyword>
<sequence>MDTVMVDAPPLPLPENPAPLSAHQDPKMDTVMVDALPLPLLENPAPSSLPDLMPRNPLSANPVEPYSSGARETEYQRLQRCRIELVDELTRAKSSWPRVKKGRNQRDIKKILLTDAISDIKRVLRANQSALRRGGQDYKRCLQIMCFMERQLDILKGKRMSGLRARAKNGNRILLAETVAFGQGRAHYTALRICQQEKQWIKDRYYVVGKQGRNVKVRGKLQDEGTLLAMREHMARVGDKLDSENLAQAIVDYWRKKELSNSSDGTLDKERQSVKKAISSRACRKWLSEKAGLKWQDSRKGLFEDGHEREDVVSYRQTVFLPTIESLQPSFIPWSAWYAAILDAEEYSAQDPVTITPTAEHDIIPVYQNECTYNANDGRHQIWCSKTNQPLRKKGRGPGIMVSDFMTPGGPLKAPHRLHEQDLSDWGVREGLRKDRYAAQVQLECGGDTWFNGEMLRAQTILAAIPLFEAAYPGCKALFVFDNATIHLSYRGDALLAQNIALNPGKGTDVRDTFDYRNNRAQKMTDTDGKSRGLREILKERGLWRSEKAYKSHRRVFAGAC</sequence>
<dbReference type="AlphaFoldDB" id="A0A5J5EXY8"/>
<evidence type="ECO:0000313" key="3">
    <source>
        <dbReference type="Proteomes" id="UP000326924"/>
    </source>
</evidence>
<evidence type="ECO:0000313" key="2">
    <source>
        <dbReference type="EMBL" id="KAA8906823.1"/>
    </source>
</evidence>
<dbReference type="Proteomes" id="UP000326924">
    <property type="component" value="Unassembled WGS sequence"/>
</dbReference>
<evidence type="ECO:0000256" key="1">
    <source>
        <dbReference type="SAM" id="MobiDB-lite"/>
    </source>
</evidence>
<dbReference type="PANTHER" id="PTHR35871:SF1">
    <property type="entry name" value="CXC1-LIKE CYSTEINE CLUSTER ASSOCIATED WITH KDZ TRANSPOSASES DOMAIN-CONTAINING PROTEIN"/>
    <property type="match status" value="1"/>
</dbReference>
<reference evidence="2 3" key="1">
    <citation type="submission" date="2019-09" db="EMBL/GenBank/DDBJ databases">
        <title>Draft genome of the ectomycorrhizal ascomycete Sphaerosporella brunnea.</title>
        <authorList>
            <consortium name="DOE Joint Genome Institute"/>
            <person name="Benucci G.M."/>
            <person name="Marozzi G."/>
            <person name="Antonielli L."/>
            <person name="Sanchez S."/>
            <person name="Marco P."/>
            <person name="Wang X."/>
            <person name="Falini L.B."/>
            <person name="Barry K."/>
            <person name="Haridas S."/>
            <person name="Lipzen A."/>
            <person name="Labutti K."/>
            <person name="Grigoriev I.V."/>
            <person name="Murat C."/>
            <person name="Martin F."/>
            <person name="Albertini E."/>
            <person name="Donnini D."/>
            <person name="Bonito G."/>
        </authorList>
    </citation>
    <scope>NUCLEOTIDE SEQUENCE [LARGE SCALE GENOMIC DNA]</scope>
    <source>
        <strain evidence="2 3">Sb_GMNB300</strain>
    </source>
</reference>
<feature type="region of interest" description="Disordered" evidence="1">
    <location>
        <begin position="49"/>
        <end position="71"/>
    </location>
</feature>
<gene>
    <name evidence="2" type="ORF">FN846DRAFT_1013294</name>
</gene>
<comment type="caution">
    <text evidence="2">The sequence shown here is derived from an EMBL/GenBank/DDBJ whole genome shotgun (WGS) entry which is preliminary data.</text>
</comment>
<accession>A0A5J5EXY8</accession>